<dbReference type="Proteomes" id="UP000319557">
    <property type="component" value="Chromosome"/>
</dbReference>
<feature type="domain" description="UspA" evidence="4">
    <location>
        <begin position="4"/>
        <end position="142"/>
    </location>
</feature>
<dbReference type="Pfam" id="PF00582">
    <property type="entry name" value="Usp"/>
    <property type="match status" value="2"/>
</dbReference>
<dbReference type="CDD" id="cd00293">
    <property type="entry name" value="USP-like"/>
    <property type="match status" value="1"/>
</dbReference>
<dbReference type="PANTHER" id="PTHR47892">
    <property type="entry name" value="UNIVERSAL STRESS PROTEIN E"/>
    <property type="match status" value="1"/>
</dbReference>
<dbReference type="SUPFAM" id="SSF52402">
    <property type="entry name" value="Adenine nucleotide alpha hydrolases-like"/>
    <property type="match status" value="2"/>
</dbReference>
<dbReference type="Gene3D" id="3.40.50.12370">
    <property type="match status" value="1"/>
</dbReference>
<evidence type="ECO:0000256" key="2">
    <source>
        <dbReference type="ARBA" id="ARBA00022490"/>
    </source>
</evidence>
<feature type="domain" description="UspA" evidence="4">
    <location>
        <begin position="152"/>
        <end position="301"/>
    </location>
</feature>
<dbReference type="GO" id="GO:0005737">
    <property type="term" value="C:cytoplasm"/>
    <property type="evidence" value="ECO:0007669"/>
    <property type="project" value="UniProtKB-SubCell"/>
</dbReference>
<dbReference type="AlphaFoldDB" id="A0A517LZM7"/>
<dbReference type="KEGG" id="ruv:EC9_22640"/>
<evidence type="ECO:0000256" key="1">
    <source>
        <dbReference type="ARBA" id="ARBA00004496"/>
    </source>
</evidence>
<dbReference type="OrthoDB" id="239260at2"/>
<sequence length="320" mass="35224">MKRFRNILIALDTRSTTHPALDWALSVAVPSKARLTLVDVLPDLSWIARNVVPHSEAHQQLMLDDKQQKLEELAEPIRKQGLDVTTKVLRGKTSRALCDEVFHADHDLLVRVTRGTNSRSSAFYGTTGSRLMRNSPCALALIHPNYAASSGRIVAAIDPARNNSAHYKMTREVLDLTKSLAELQQKEMHVVHAWVLFTPTLLKSTFSANDLANFRKSSEADIAKEVDEVLEPFGLSHRDRRVHLIEGKIEAGDSVAKFADEENVEMIVLGTMARSGIAGALIGNTAERVLELAKCSLLTIKPDAFISPESAADDDNQTGS</sequence>
<keyword evidence="2" id="KW-0963">Cytoplasm</keyword>
<accession>A0A517LZM7</accession>
<gene>
    <name evidence="5" type="primary">uspE</name>
    <name evidence="5" type="ORF">EC9_22640</name>
</gene>
<reference evidence="5 6" key="1">
    <citation type="submission" date="2019-02" db="EMBL/GenBank/DDBJ databases">
        <title>Deep-cultivation of Planctomycetes and their phenomic and genomic characterization uncovers novel biology.</title>
        <authorList>
            <person name="Wiegand S."/>
            <person name="Jogler M."/>
            <person name="Boedeker C."/>
            <person name="Pinto D."/>
            <person name="Vollmers J."/>
            <person name="Rivas-Marin E."/>
            <person name="Kohn T."/>
            <person name="Peeters S.H."/>
            <person name="Heuer A."/>
            <person name="Rast P."/>
            <person name="Oberbeckmann S."/>
            <person name="Bunk B."/>
            <person name="Jeske O."/>
            <person name="Meyerdierks A."/>
            <person name="Storesund J.E."/>
            <person name="Kallscheuer N."/>
            <person name="Luecker S."/>
            <person name="Lage O.M."/>
            <person name="Pohl T."/>
            <person name="Merkel B.J."/>
            <person name="Hornburger P."/>
            <person name="Mueller R.-W."/>
            <person name="Bruemmer F."/>
            <person name="Labrenz M."/>
            <person name="Spormann A.M."/>
            <person name="Op den Camp H."/>
            <person name="Overmann J."/>
            <person name="Amann R."/>
            <person name="Jetten M.S.M."/>
            <person name="Mascher T."/>
            <person name="Medema M.H."/>
            <person name="Devos D.P."/>
            <person name="Kaster A.-K."/>
            <person name="Ovreas L."/>
            <person name="Rohde M."/>
            <person name="Galperin M.Y."/>
            <person name="Jogler C."/>
        </authorList>
    </citation>
    <scope>NUCLEOTIDE SEQUENCE [LARGE SCALE GENOMIC DNA]</scope>
    <source>
        <strain evidence="5 6">EC9</strain>
    </source>
</reference>
<dbReference type="EMBL" id="CP036261">
    <property type="protein sequence ID" value="QDS88078.1"/>
    <property type="molecule type" value="Genomic_DNA"/>
</dbReference>
<dbReference type="PANTHER" id="PTHR47892:SF1">
    <property type="entry name" value="UNIVERSAL STRESS PROTEIN E"/>
    <property type="match status" value="1"/>
</dbReference>
<dbReference type="InterPro" id="IPR006016">
    <property type="entry name" value="UspA"/>
</dbReference>
<proteinExistence type="predicted"/>
<evidence type="ECO:0000256" key="3">
    <source>
        <dbReference type="ARBA" id="ARBA00037131"/>
    </source>
</evidence>
<protein>
    <submittedName>
        <fullName evidence="5">Universal stress protein E</fullName>
    </submittedName>
</protein>
<evidence type="ECO:0000259" key="4">
    <source>
        <dbReference type="Pfam" id="PF00582"/>
    </source>
</evidence>
<organism evidence="5 6">
    <name type="scientific">Rosistilla ulvae</name>
    <dbReference type="NCBI Taxonomy" id="1930277"/>
    <lineage>
        <taxon>Bacteria</taxon>
        <taxon>Pseudomonadati</taxon>
        <taxon>Planctomycetota</taxon>
        <taxon>Planctomycetia</taxon>
        <taxon>Pirellulales</taxon>
        <taxon>Pirellulaceae</taxon>
        <taxon>Rosistilla</taxon>
    </lineage>
</organism>
<comment type="function">
    <text evidence="3">Required for resistance to DNA-damaging agents.</text>
</comment>
<name>A0A517LZM7_9BACT</name>
<evidence type="ECO:0000313" key="6">
    <source>
        <dbReference type="Proteomes" id="UP000319557"/>
    </source>
</evidence>
<dbReference type="RefSeq" id="WP_145344985.1">
    <property type="nucleotide sequence ID" value="NZ_CP036261.1"/>
</dbReference>
<comment type="subcellular location">
    <subcellularLocation>
        <location evidence="1">Cytoplasm</location>
    </subcellularLocation>
</comment>
<evidence type="ECO:0000313" key="5">
    <source>
        <dbReference type="EMBL" id="QDS88078.1"/>
    </source>
</evidence>
<keyword evidence="6" id="KW-1185">Reference proteome</keyword>